<evidence type="ECO:0000256" key="6">
    <source>
        <dbReference type="PIRNR" id="PIRNR003101"/>
    </source>
</evidence>
<comment type="function">
    <text evidence="5 6">Cell division protein that is involved in the assembly of the Z ring. May serve as a membrane anchor for the Z ring.</text>
</comment>
<dbReference type="GO" id="GO:0032153">
    <property type="term" value="C:cell division site"/>
    <property type="evidence" value="ECO:0007669"/>
    <property type="project" value="UniProtKB-UniRule"/>
</dbReference>
<comment type="subunit">
    <text evidence="5">Self-interacts. Interacts with FtsZ.</text>
</comment>
<feature type="domain" description="SHS2" evidence="8">
    <location>
        <begin position="7"/>
        <end position="193"/>
    </location>
</feature>
<comment type="subcellular location">
    <subcellularLocation>
        <location evidence="5">Cell membrane</location>
        <topology evidence="5">Peripheral membrane protein</topology>
        <orientation evidence="5">Cytoplasmic side</orientation>
    </subcellularLocation>
    <text evidence="5">Localizes to the Z ring in an FtsZ-dependent manner. Targeted to the membrane through a conserved C-terminal amphipathic helix.</text>
</comment>
<dbReference type="Gene3D" id="3.30.420.40">
    <property type="match status" value="1"/>
</dbReference>
<accession>A0A101HH16</accession>
<dbReference type="Proteomes" id="UP000053860">
    <property type="component" value="Unassembled WGS sequence"/>
</dbReference>
<proteinExistence type="inferred from homology"/>
<comment type="caution">
    <text evidence="9">The sequence shown here is derived from an EMBL/GenBank/DDBJ whole genome shotgun (WGS) entry which is preliminary data.</text>
</comment>
<keyword evidence="3 5" id="KW-0472">Membrane</keyword>
<dbReference type="NCBIfam" id="TIGR01174">
    <property type="entry name" value="ftsA"/>
    <property type="match status" value="1"/>
</dbReference>
<evidence type="ECO:0000256" key="4">
    <source>
        <dbReference type="ARBA" id="ARBA00023306"/>
    </source>
</evidence>
<dbReference type="GO" id="GO:0043093">
    <property type="term" value="P:FtsZ-dependent cytokinesis"/>
    <property type="evidence" value="ECO:0007669"/>
    <property type="project" value="UniProtKB-UniRule"/>
</dbReference>
<reference evidence="10" key="1">
    <citation type="journal article" date="2015" name="MBio">
        <title>Genome-Resolved Metagenomic Analysis Reveals Roles for Candidate Phyla and Other Microbial Community Members in Biogeochemical Transformations in Oil Reservoirs.</title>
        <authorList>
            <person name="Hu P."/>
            <person name="Tom L."/>
            <person name="Singh A."/>
            <person name="Thomas B.C."/>
            <person name="Baker B.J."/>
            <person name="Piceno Y.M."/>
            <person name="Andersen G.L."/>
            <person name="Banfield J.F."/>
        </authorList>
    </citation>
    <scope>NUCLEOTIDE SEQUENCE [LARGE SCALE GENOMIC DNA]</scope>
</reference>
<protein>
    <recommendedName>
        <fullName evidence="5 6">Cell division protein FtsA</fullName>
    </recommendedName>
</protein>
<dbReference type="PANTHER" id="PTHR32432">
    <property type="entry name" value="CELL DIVISION PROTEIN FTSA-RELATED"/>
    <property type="match status" value="1"/>
</dbReference>
<feature type="region of interest" description="Disordered" evidence="7">
    <location>
        <begin position="383"/>
        <end position="443"/>
    </location>
</feature>
<dbReference type="InterPro" id="IPR003494">
    <property type="entry name" value="SHS2_FtsA"/>
</dbReference>
<dbReference type="PATRIC" id="fig|294710.3.peg.1476"/>
<dbReference type="InterPro" id="IPR050696">
    <property type="entry name" value="FtsA/MreB"/>
</dbReference>
<keyword evidence="2 5" id="KW-0132">Cell division</keyword>
<dbReference type="InterPro" id="IPR020823">
    <property type="entry name" value="Cell_div_FtsA"/>
</dbReference>
<evidence type="ECO:0000256" key="7">
    <source>
        <dbReference type="SAM" id="MobiDB-lite"/>
    </source>
</evidence>
<evidence type="ECO:0000256" key="2">
    <source>
        <dbReference type="ARBA" id="ARBA00022618"/>
    </source>
</evidence>
<feature type="compositionally biased region" description="Basic and acidic residues" evidence="7">
    <location>
        <begin position="401"/>
        <end position="423"/>
    </location>
</feature>
<dbReference type="InterPro" id="IPR043129">
    <property type="entry name" value="ATPase_NBD"/>
</dbReference>
<keyword evidence="4 5" id="KW-0131">Cell cycle</keyword>
<keyword evidence="1 5" id="KW-1003">Cell membrane</keyword>
<evidence type="ECO:0000259" key="8">
    <source>
        <dbReference type="SMART" id="SM00842"/>
    </source>
</evidence>
<dbReference type="PIRSF" id="PIRSF003101">
    <property type="entry name" value="FtsA"/>
    <property type="match status" value="1"/>
</dbReference>
<organism evidence="9 10">
    <name type="scientific">Proteiniphilum acetatigenes</name>
    <dbReference type="NCBI Taxonomy" id="294710"/>
    <lineage>
        <taxon>Bacteria</taxon>
        <taxon>Pseudomonadati</taxon>
        <taxon>Bacteroidota</taxon>
        <taxon>Bacteroidia</taxon>
        <taxon>Bacteroidales</taxon>
        <taxon>Dysgonomonadaceae</taxon>
        <taxon>Proteiniphilum</taxon>
    </lineage>
</organism>
<comment type="similarity">
    <text evidence="5 6">Belongs to the FtsA/MreB family.</text>
</comment>
<gene>
    <name evidence="5" type="primary">ftsA</name>
    <name evidence="9" type="ORF">XD92_1085</name>
</gene>
<dbReference type="HAMAP" id="MF_02033">
    <property type="entry name" value="FtsA"/>
    <property type="match status" value="1"/>
</dbReference>
<dbReference type="SMART" id="SM00842">
    <property type="entry name" value="FtsA"/>
    <property type="match status" value="1"/>
</dbReference>
<dbReference type="PANTHER" id="PTHR32432:SF4">
    <property type="entry name" value="CELL DIVISION PROTEIN FTSA"/>
    <property type="match status" value="1"/>
</dbReference>
<evidence type="ECO:0000256" key="3">
    <source>
        <dbReference type="ARBA" id="ARBA00023136"/>
    </source>
</evidence>
<dbReference type="GO" id="GO:0009898">
    <property type="term" value="C:cytoplasmic side of plasma membrane"/>
    <property type="evidence" value="ECO:0007669"/>
    <property type="project" value="UniProtKB-UniRule"/>
</dbReference>
<dbReference type="Pfam" id="PF14450">
    <property type="entry name" value="FtsA"/>
    <property type="match status" value="1"/>
</dbReference>
<evidence type="ECO:0000256" key="1">
    <source>
        <dbReference type="ARBA" id="ARBA00022475"/>
    </source>
</evidence>
<dbReference type="EMBL" id="LGGN01000209">
    <property type="protein sequence ID" value="KUK76733.1"/>
    <property type="molecule type" value="Genomic_DNA"/>
</dbReference>
<evidence type="ECO:0000313" key="9">
    <source>
        <dbReference type="EMBL" id="KUK76733.1"/>
    </source>
</evidence>
<dbReference type="AlphaFoldDB" id="A0A101HH16"/>
<sequence>MTSSGFTVVIDLGTSRIKGVMGRRNDNGVISVITSGSIDAGNSIRRGMVYNIEQAGANVQKLVRMLENSSDRKIGRVYVSLAGQSLHTLEYNEMRQLPAGMVTGEVVSQLRSAAEKYQPDLKRNYQVADVEYYIDDKPERSPVGVTGSQIEAGFELIVGRPNLMNNIEKSITAKTELEIAGYVVGPTAAAAIALTDEEKELGCAFIDFGAGTTTLSVYKEGILRRMVVIPFGGRSITRDICALNFTENDADQLKIKFGKAMETHEGPIFTSPFSSKPDVDLAELNKVIGMRLDEIIANIREQISLSGYEGQLGAGVVITGGASLLKNLDLYLGQKLKMAVRRATARKTMINNAPELTSDPAFTLVLGMLLSAGEDCEKIMVEQPLESGDEEPSSSGWPWRSRPEREKKPKKEKVKKEKSEKTEGGFLSKMEDMFGNIFSEDDE</sequence>
<evidence type="ECO:0000256" key="5">
    <source>
        <dbReference type="HAMAP-Rule" id="MF_02033"/>
    </source>
</evidence>
<dbReference type="SUPFAM" id="SSF53067">
    <property type="entry name" value="Actin-like ATPase domain"/>
    <property type="match status" value="2"/>
</dbReference>
<name>A0A101HH16_9BACT</name>
<evidence type="ECO:0000313" key="10">
    <source>
        <dbReference type="Proteomes" id="UP000053860"/>
    </source>
</evidence>